<dbReference type="Proteomes" id="UP000321490">
    <property type="component" value="Unassembled WGS sequence"/>
</dbReference>
<name>A0A562IU02_9ACTN</name>
<dbReference type="EMBL" id="VLKF01000001">
    <property type="protein sequence ID" value="TWH74155.1"/>
    <property type="molecule type" value="Genomic_DNA"/>
</dbReference>
<sequence>MRWEQLFADLEAQAADQEAAELDAEAASRSRAEIGRVHLADRLRGAVGTELVLTCAGVGDLTGRLVEVGGGLAAADRRAAA</sequence>
<evidence type="ECO:0000313" key="2">
    <source>
        <dbReference type="Proteomes" id="UP000321490"/>
    </source>
</evidence>
<protein>
    <submittedName>
        <fullName evidence="1">Uncharacterized protein</fullName>
    </submittedName>
</protein>
<dbReference type="AlphaFoldDB" id="A0A562IU02"/>
<organism evidence="1 2">
    <name type="scientific">Modestobacter roseus</name>
    <dbReference type="NCBI Taxonomy" id="1181884"/>
    <lineage>
        <taxon>Bacteria</taxon>
        <taxon>Bacillati</taxon>
        <taxon>Actinomycetota</taxon>
        <taxon>Actinomycetes</taxon>
        <taxon>Geodermatophilales</taxon>
        <taxon>Geodermatophilaceae</taxon>
        <taxon>Modestobacter</taxon>
    </lineage>
</organism>
<accession>A0A562IU02</accession>
<dbReference type="RefSeq" id="WP_228395439.1">
    <property type="nucleotide sequence ID" value="NZ_ML762551.1"/>
</dbReference>
<evidence type="ECO:0000313" key="1">
    <source>
        <dbReference type="EMBL" id="TWH74155.1"/>
    </source>
</evidence>
<proteinExistence type="predicted"/>
<comment type="caution">
    <text evidence="1">The sequence shown here is derived from an EMBL/GenBank/DDBJ whole genome shotgun (WGS) entry which is preliminary data.</text>
</comment>
<keyword evidence="2" id="KW-1185">Reference proteome</keyword>
<gene>
    <name evidence="1" type="ORF">JD78_02690</name>
</gene>
<reference evidence="1 2" key="1">
    <citation type="submission" date="2019-07" db="EMBL/GenBank/DDBJ databases">
        <title>R&amp;d 2014.</title>
        <authorList>
            <person name="Klenk H.-P."/>
        </authorList>
    </citation>
    <scope>NUCLEOTIDE SEQUENCE [LARGE SCALE GENOMIC DNA]</scope>
    <source>
        <strain evidence="1 2">DSM 45764</strain>
    </source>
</reference>